<gene>
    <name evidence="3" type="ORF">M6B38_190035</name>
</gene>
<comment type="caution">
    <text evidence="3">The sequence shown here is derived from an EMBL/GenBank/DDBJ whole genome shotgun (WGS) entry which is preliminary data.</text>
</comment>
<keyword evidence="2" id="KW-0812">Transmembrane</keyword>
<keyword evidence="2" id="KW-1133">Transmembrane helix</keyword>
<evidence type="ECO:0000256" key="2">
    <source>
        <dbReference type="SAM" id="Phobius"/>
    </source>
</evidence>
<accession>A0AAX6EFX5</accession>
<protein>
    <submittedName>
        <fullName evidence="3">Uncharacterized protein</fullName>
    </submittedName>
</protein>
<evidence type="ECO:0000256" key="1">
    <source>
        <dbReference type="SAM" id="MobiDB-lite"/>
    </source>
</evidence>
<name>A0AAX6EFX5_IRIPA</name>
<keyword evidence="2" id="KW-0472">Membrane</keyword>
<feature type="region of interest" description="Disordered" evidence="1">
    <location>
        <begin position="1"/>
        <end position="22"/>
    </location>
</feature>
<dbReference type="AlphaFoldDB" id="A0AAX6EFX5"/>
<reference evidence="3" key="1">
    <citation type="journal article" date="2023" name="GigaByte">
        <title>Genome assembly of the bearded iris, Iris pallida Lam.</title>
        <authorList>
            <person name="Bruccoleri R.E."/>
            <person name="Oakeley E.J."/>
            <person name="Faust A.M.E."/>
            <person name="Altorfer M."/>
            <person name="Dessus-Babus S."/>
            <person name="Burckhardt D."/>
            <person name="Oertli M."/>
            <person name="Naumann U."/>
            <person name="Petersen F."/>
            <person name="Wong J."/>
        </authorList>
    </citation>
    <scope>NUCLEOTIDE SEQUENCE</scope>
    <source>
        <strain evidence="3">GSM-AAB239-AS_SAM_17_03QT</strain>
    </source>
</reference>
<dbReference type="EMBL" id="JANAVB010036820">
    <property type="protein sequence ID" value="KAJ6802858.1"/>
    <property type="molecule type" value="Genomic_DNA"/>
</dbReference>
<feature type="compositionally biased region" description="Polar residues" evidence="1">
    <location>
        <begin position="1"/>
        <end position="10"/>
    </location>
</feature>
<evidence type="ECO:0000313" key="4">
    <source>
        <dbReference type="Proteomes" id="UP001140949"/>
    </source>
</evidence>
<organism evidence="3 4">
    <name type="scientific">Iris pallida</name>
    <name type="common">Sweet iris</name>
    <dbReference type="NCBI Taxonomy" id="29817"/>
    <lineage>
        <taxon>Eukaryota</taxon>
        <taxon>Viridiplantae</taxon>
        <taxon>Streptophyta</taxon>
        <taxon>Embryophyta</taxon>
        <taxon>Tracheophyta</taxon>
        <taxon>Spermatophyta</taxon>
        <taxon>Magnoliopsida</taxon>
        <taxon>Liliopsida</taxon>
        <taxon>Asparagales</taxon>
        <taxon>Iridaceae</taxon>
        <taxon>Iridoideae</taxon>
        <taxon>Irideae</taxon>
        <taxon>Iris</taxon>
    </lineage>
</organism>
<dbReference type="Proteomes" id="UP001140949">
    <property type="component" value="Unassembled WGS sequence"/>
</dbReference>
<evidence type="ECO:0000313" key="3">
    <source>
        <dbReference type="EMBL" id="KAJ6802858.1"/>
    </source>
</evidence>
<proteinExistence type="predicted"/>
<feature type="transmembrane region" description="Helical" evidence="2">
    <location>
        <begin position="62"/>
        <end position="79"/>
    </location>
</feature>
<reference evidence="3" key="2">
    <citation type="submission" date="2023-04" db="EMBL/GenBank/DDBJ databases">
        <authorList>
            <person name="Bruccoleri R.E."/>
            <person name="Oakeley E.J."/>
            <person name="Faust A.-M."/>
            <person name="Dessus-Babus S."/>
            <person name="Altorfer M."/>
            <person name="Burckhardt D."/>
            <person name="Oertli M."/>
            <person name="Naumann U."/>
            <person name="Petersen F."/>
            <person name="Wong J."/>
        </authorList>
    </citation>
    <scope>NUCLEOTIDE SEQUENCE</scope>
    <source>
        <strain evidence="3">GSM-AAB239-AS_SAM_17_03QT</strain>
        <tissue evidence="3">Leaf</tissue>
    </source>
</reference>
<keyword evidence="4" id="KW-1185">Reference proteome</keyword>
<sequence length="81" mass="8822">MNAACGQQASPADLLSSAPGCRNRSAGPPPDLVDANVVHSAWMFCRAWPELSPCKLLSSSRFPFLLTLSLPFLFLLSFLRE</sequence>